<organism evidence="19 20">
    <name type="scientific">Phrynocephalus forsythii</name>
    <dbReference type="NCBI Taxonomy" id="171643"/>
    <lineage>
        <taxon>Eukaryota</taxon>
        <taxon>Metazoa</taxon>
        <taxon>Chordata</taxon>
        <taxon>Craniata</taxon>
        <taxon>Vertebrata</taxon>
        <taxon>Euteleostomi</taxon>
        <taxon>Lepidosauria</taxon>
        <taxon>Squamata</taxon>
        <taxon>Bifurcata</taxon>
        <taxon>Unidentata</taxon>
        <taxon>Episquamata</taxon>
        <taxon>Toxicofera</taxon>
        <taxon>Iguania</taxon>
        <taxon>Acrodonta</taxon>
        <taxon>Agamidae</taxon>
        <taxon>Agaminae</taxon>
        <taxon>Phrynocephalus</taxon>
    </lineage>
</organism>
<keyword evidence="11" id="KW-1133">Transmembrane helix</keyword>
<dbReference type="Gene3D" id="2.60.40.3210">
    <property type="entry name" value="Zona pellucida, ZP-N domain"/>
    <property type="match status" value="1"/>
</dbReference>
<dbReference type="Pfam" id="PF00100">
    <property type="entry name" value="Zona_pellucida"/>
    <property type="match status" value="1"/>
</dbReference>
<evidence type="ECO:0000256" key="3">
    <source>
        <dbReference type="ARBA" id="ARBA00006735"/>
    </source>
</evidence>
<keyword evidence="14" id="KW-0325">Glycoprotein</keyword>
<feature type="region of interest" description="Disordered" evidence="16">
    <location>
        <begin position="966"/>
        <end position="988"/>
    </location>
</feature>
<evidence type="ECO:0000256" key="5">
    <source>
        <dbReference type="ARBA" id="ARBA00022475"/>
    </source>
</evidence>
<feature type="compositionally biased region" description="Basic residues" evidence="16">
    <location>
        <begin position="741"/>
        <end position="750"/>
    </location>
</feature>
<dbReference type="GO" id="GO:0007339">
    <property type="term" value="P:binding of sperm to zona pellucida"/>
    <property type="evidence" value="ECO:0007669"/>
    <property type="project" value="TreeGrafter"/>
</dbReference>
<dbReference type="InterPro" id="IPR055356">
    <property type="entry name" value="ZP-N"/>
</dbReference>
<feature type="compositionally biased region" description="Basic residues" evidence="16">
    <location>
        <begin position="783"/>
        <end position="792"/>
    </location>
</feature>
<dbReference type="AlphaFoldDB" id="A0A9Q0XFY3"/>
<evidence type="ECO:0000256" key="16">
    <source>
        <dbReference type="SAM" id="MobiDB-lite"/>
    </source>
</evidence>
<keyword evidence="5" id="KW-1003">Cell membrane</keyword>
<evidence type="ECO:0000256" key="4">
    <source>
        <dbReference type="ARBA" id="ARBA00017980"/>
    </source>
</evidence>
<feature type="region of interest" description="Disordered" evidence="16">
    <location>
        <begin position="657"/>
        <end position="684"/>
    </location>
</feature>
<dbReference type="GO" id="GO:0005886">
    <property type="term" value="C:plasma membrane"/>
    <property type="evidence" value="ECO:0007669"/>
    <property type="project" value="UniProtKB-SubCell"/>
</dbReference>
<feature type="compositionally biased region" description="Basic and acidic residues" evidence="16">
    <location>
        <begin position="976"/>
        <end position="985"/>
    </location>
</feature>
<dbReference type="GO" id="GO:2000344">
    <property type="term" value="P:positive regulation of acrosome reaction"/>
    <property type="evidence" value="ECO:0007669"/>
    <property type="project" value="TreeGrafter"/>
</dbReference>
<dbReference type="Proteomes" id="UP001142489">
    <property type="component" value="Unassembled WGS sequence"/>
</dbReference>
<dbReference type="FunFam" id="2.60.40.3210:FF:000001">
    <property type="entry name" value="Zona pellucida sperm-binding protein 3"/>
    <property type="match status" value="1"/>
</dbReference>
<evidence type="ECO:0000256" key="1">
    <source>
        <dbReference type="ARBA" id="ARBA00004251"/>
    </source>
</evidence>
<keyword evidence="8" id="KW-0165">Cleavage on pair of basic residues</keyword>
<evidence type="ECO:0000256" key="9">
    <source>
        <dbReference type="ARBA" id="ARBA00022692"/>
    </source>
</evidence>
<dbReference type="InterPro" id="IPR001507">
    <property type="entry name" value="ZP_dom"/>
</dbReference>
<evidence type="ECO:0000256" key="6">
    <source>
        <dbReference type="ARBA" id="ARBA00022525"/>
    </source>
</evidence>
<comment type="similarity">
    <text evidence="3">Belongs to the ZP domain family. ZPC subfamily.</text>
</comment>
<feature type="chain" id="PRO_5040332426" description="Zona pellucida sperm-binding protein 3" evidence="17">
    <location>
        <begin position="22"/>
        <end position="1040"/>
    </location>
</feature>
<keyword evidence="13" id="KW-1015">Disulfide bond</keyword>
<accession>A0A9Q0XFY3</accession>
<evidence type="ECO:0000256" key="8">
    <source>
        <dbReference type="ARBA" id="ARBA00022685"/>
    </source>
</evidence>
<evidence type="ECO:0000256" key="12">
    <source>
        <dbReference type="ARBA" id="ARBA00023136"/>
    </source>
</evidence>
<dbReference type="InterPro" id="IPR055355">
    <property type="entry name" value="ZP-C"/>
</dbReference>
<evidence type="ECO:0000259" key="18">
    <source>
        <dbReference type="PROSITE" id="PS51034"/>
    </source>
</evidence>
<dbReference type="EMBL" id="JAPFRF010000012">
    <property type="protein sequence ID" value="KAJ7313269.1"/>
    <property type="molecule type" value="Genomic_DNA"/>
</dbReference>
<evidence type="ECO:0000256" key="2">
    <source>
        <dbReference type="ARBA" id="ARBA00004498"/>
    </source>
</evidence>
<name>A0A9Q0XFY3_9SAUR</name>
<evidence type="ECO:0000313" key="20">
    <source>
        <dbReference type="Proteomes" id="UP001142489"/>
    </source>
</evidence>
<comment type="caution">
    <text evidence="19">The sequence shown here is derived from an EMBL/GenBank/DDBJ whole genome shotgun (WGS) entry which is preliminary data.</text>
</comment>
<gene>
    <name evidence="19" type="ORF">JRQ81_004553</name>
</gene>
<dbReference type="PRINTS" id="PR00023">
    <property type="entry name" value="ZPELLUCIDA"/>
</dbReference>
<dbReference type="OrthoDB" id="8880842at2759"/>
<feature type="domain" description="ZP" evidence="18">
    <location>
        <begin position="66"/>
        <end position="329"/>
    </location>
</feature>
<dbReference type="InterPro" id="IPR042235">
    <property type="entry name" value="ZP-C_dom"/>
</dbReference>
<evidence type="ECO:0000256" key="14">
    <source>
        <dbReference type="ARBA" id="ARBA00023180"/>
    </source>
</evidence>
<reference evidence="19" key="1">
    <citation type="journal article" date="2023" name="DNA Res.">
        <title>Chromosome-level genome assembly of Phrynocephalus forsythii using third-generation DNA sequencing and Hi-C analysis.</title>
        <authorList>
            <person name="Qi Y."/>
            <person name="Zhao W."/>
            <person name="Zhao Y."/>
            <person name="Niu C."/>
            <person name="Cao S."/>
            <person name="Zhang Y."/>
        </authorList>
    </citation>
    <scope>NUCLEOTIDE SEQUENCE</scope>
    <source>
        <tissue evidence="19">Muscle</tissue>
    </source>
</reference>
<evidence type="ECO:0000256" key="11">
    <source>
        <dbReference type="ARBA" id="ARBA00022989"/>
    </source>
</evidence>
<keyword evidence="12" id="KW-0472">Membrane</keyword>
<proteinExistence type="inferred from homology"/>
<evidence type="ECO:0000256" key="10">
    <source>
        <dbReference type="ARBA" id="ARBA00022729"/>
    </source>
</evidence>
<feature type="compositionally biased region" description="Low complexity" evidence="16">
    <location>
        <begin position="966"/>
        <end position="975"/>
    </location>
</feature>
<dbReference type="GO" id="GO:0031012">
    <property type="term" value="C:extracellular matrix"/>
    <property type="evidence" value="ECO:0007669"/>
    <property type="project" value="TreeGrafter"/>
</dbReference>
<sequence length="1040" mass="113830">MPAGWWLLQLLILPINQGCLAQHWPPAWRGPQEAPRTPSHDSLPGLQPGTPLSRGAPLRSHAVKVACEPHRVVVTVRRDFFGLGHLVAPGDLTLGVPPCPPASFDHASNEVLFEAGLHECGSSVQMTPQWLVYRTSLFYRPSLAANPVVVRTNAAEVPIECRYPRMENVSSRAIQPTWAPFRSTVSAEARLGFSLRLMTDDWRGERSSARFQLGDLLRLQADIRAENHRPLRLYVDSCVAGGSPETPSAPRYPIVDSHGCLVDGRPEGVSSTFLSPRPQQGVLRFTVDAFRWAGDAGNQIYIMCHLKVTPAEQVPDALNKACSFSAARRAWLPVEGPGAICNCCERRNCAGETLREPPRGFISPRHQPWEISGQRSLTVETERHEARLALGPIAVFDSLERVRQDHGDSAKEEMVMEEGFLPVIESKAEATGPLFPFRDREEGPANISGDQKDKLAPPLEVYLRAGPFFISRAEGGSGFREQDEPALADEQMPLEGRAELAFRSLRDAATSSPPGGQSVEDANMAARGLMDSCLSRVVYMSHWMSVQVGERHLDMRLACARSAGTMKETIQGKKYWGASPGLPNTTMGHRDEMCQPSQGWDDSEPKHGGCFKGSHRLAYTKKQPPGFGPLSPGSDEEEQGEWDLACVSSWGVAGDSSDVTQNKAGGRRKVARSGGRAWPFDMGAGSNSRGRLPLLGGPSRRQCFRRRRQRALQAFRMLLYSKSSSLAFHWKLWGKMASKGRRRPSLKRARSSLSLSPGSQPDDDPLPLCKKSFPLAEGDCQPRAKRRPHPSHFKACSSSSSEPHLDYELDGAFPPSASVPQTSRGLSLLGALMEEEASPYPQYVELQRVACDKDPGAMELDEEEATMLKYPPGGALTSPRTRKIGEALEHGLDGEGGPLDALPNGYAALTPDGSHCSLPGVADATILISNVCSIGGQAAEELFQGPQDNDRLLDSSGARLEMDSQQAEAAESAESSQERLGEKAVQHSPLGKSTSRVCITSWTSSCRRTAASFPSVQTRWWRSWRTFSRRNSLPLRGKAW</sequence>
<dbReference type="SMART" id="SM00241">
    <property type="entry name" value="ZP"/>
    <property type="match status" value="1"/>
</dbReference>
<feature type="signal peptide" evidence="17">
    <location>
        <begin position="1"/>
        <end position="21"/>
    </location>
</feature>
<feature type="region of interest" description="Disordered" evidence="16">
    <location>
        <begin position="741"/>
        <end position="801"/>
    </location>
</feature>
<evidence type="ECO:0000256" key="17">
    <source>
        <dbReference type="SAM" id="SignalP"/>
    </source>
</evidence>
<keyword evidence="9" id="KW-0812">Transmembrane</keyword>
<keyword evidence="20" id="KW-1185">Reference proteome</keyword>
<evidence type="ECO:0000256" key="15">
    <source>
        <dbReference type="ARBA" id="ARBA00030824"/>
    </source>
</evidence>
<dbReference type="Gene3D" id="2.60.40.4100">
    <property type="entry name" value="Zona pellucida, ZP-C domain"/>
    <property type="match status" value="1"/>
</dbReference>
<dbReference type="FunFam" id="2.60.40.4100:FF:000002">
    <property type="entry name" value="Zona pellucida sperm-binding protein 3"/>
    <property type="match status" value="1"/>
</dbReference>
<dbReference type="PANTHER" id="PTHR11576:SF2">
    <property type="entry name" value="ZONA PELLUCIDA SPERM-BINDING PROTEIN 3"/>
    <property type="match status" value="1"/>
</dbReference>
<evidence type="ECO:0000256" key="13">
    <source>
        <dbReference type="ARBA" id="ARBA00023157"/>
    </source>
</evidence>
<dbReference type="Pfam" id="PF23344">
    <property type="entry name" value="ZP-N"/>
    <property type="match status" value="1"/>
</dbReference>
<dbReference type="InterPro" id="IPR048290">
    <property type="entry name" value="ZP_chr"/>
</dbReference>
<keyword evidence="6" id="KW-0964">Secreted</keyword>
<protein>
    <recommendedName>
        <fullName evidence="4">Zona pellucida sperm-binding protein 3</fullName>
    </recommendedName>
    <alternativeName>
        <fullName evidence="15">Zona pellucida glycoprotein 3</fullName>
    </alternativeName>
</protein>
<dbReference type="PANTHER" id="PTHR11576">
    <property type="entry name" value="ZONA PELLUCIDA SPERM-BINDING PROTEIN 3"/>
    <property type="match status" value="1"/>
</dbReference>
<evidence type="ECO:0000256" key="7">
    <source>
        <dbReference type="ARBA" id="ARBA00022530"/>
    </source>
</evidence>
<dbReference type="GO" id="GO:0032190">
    <property type="term" value="F:acrosin binding"/>
    <property type="evidence" value="ECO:0007669"/>
    <property type="project" value="TreeGrafter"/>
</dbReference>
<comment type="subcellular location">
    <subcellularLocation>
        <location evidence="1">Cell membrane</location>
        <topology evidence="1">Single-pass type I membrane protein</topology>
    </subcellularLocation>
    <subcellularLocation>
        <location evidence="2">Secreted</location>
        <location evidence="2">Extracellular space</location>
        <location evidence="2">Extracellular matrix</location>
    </subcellularLocation>
</comment>
<evidence type="ECO:0000313" key="19">
    <source>
        <dbReference type="EMBL" id="KAJ7313269.1"/>
    </source>
</evidence>
<keyword evidence="7" id="KW-0272">Extracellular matrix</keyword>
<feature type="region of interest" description="Disordered" evidence="16">
    <location>
        <begin position="26"/>
        <end position="56"/>
    </location>
</feature>
<dbReference type="GO" id="GO:0035803">
    <property type="term" value="P:egg coat formation"/>
    <property type="evidence" value="ECO:0007669"/>
    <property type="project" value="TreeGrafter"/>
</dbReference>
<keyword evidence="10 17" id="KW-0732">Signal</keyword>
<dbReference type="PROSITE" id="PS51034">
    <property type="entry name" value="ZP_2"/>
    <property type="match status" value="1"/>
</dbReference>